<gene>
    <name evidence="3" type="ORF">GA0116959_104126</name>
</gene>
<dbReference type="Gene3D" id="3.40.50.1820">
    <property type="entry name" value="alpha/beta hydrolase"/>
    <property type="match status" value="1"/>
</dbReference>
<dbReference type="InterPro" id="IPR000073">
    <property type="entry name" value="AB_hydrolase_1"/>
</dbReference>
<sequence>MMKNKKMTIILSSILALTSSFAMTQSQAAAGLQTIAADKYATYAKTKNPIVMVPGMFGFTRLGTSAFGMDYFYQVLPDLARNGATAFTAQVSPLESTAIRGEQLLTQVEEVLAITGKSKVNLIGHSHGGPTALYIESVKPQYVASLTGVAGTFKGSKVADDLLSTKASSTLVGVFGDMILAPIMTWAEGNPSLPINIERSLKSISVAGSTQFNLEHPTAAIPSNCSSNGLSSNNGTYYYSWAGASPTTNIFDTIDTAIGVLAPLSYGNRNNDGLVTPCSSHFGKVIRDNYDLTHLDEINLILGMRGIFSPDPVALFRQHANRLKLQGL</sequence>
<dbReference type="Pfam" id="PF00561">
    <property type="entry name" value="Abhydrolase_1"/>
    <property type="match status" value="1"/>
</dbReference>
<dbReference type="InterPro" id="IPR029058">
    <property type="entry name" value="AB_hydrolase_fold"/>
</dbReference>
<evidence type="ECO:0000313" key="3">
    <source>
        <dbReference type="EMBL" id="SCC71495.1"/>
    </source>
</evidence>
<evidence type="ECO:0000259" key="2">
    <source>
        <dbReference type="Pfam" id="PF00561"/>
    </source>
</evidence>
<protein>
    <submittedName>
        <fullName evidence="3">Triacylglycerol lipase</fullName>
    </submittedName>
</protein>
<evidence type="ECO:0000313" key="4">
    <source>
        <dbReference type="Proteomes" id="UP000243661"/>
    </source>
</evidence>
<feature type="signal peptide" evidence="1">
    <location>
        <begin position="1"/>
        <end position="28"/>
    </location>
</feature>
<dbReference type="EMBL" id="FMBK01000004">
    <property type="protein sequence ID" value="SCC71495.1"/>
    <property type="molecule type" value="Genomic_DNA"/>
</dbReference>
<dbReference type="SUPFAM" id="SSF53474">
    <property type="entry name" value="alpha/beta-Hydrolases"/>
    <property type="match status" value="1"/>
</dbReference>
<name>A0A1C4GUF4_9GAMM</name>
<proteinExistence type="predicted"/>
<organism evidence="3 4">
    <name type="scientific">Acinetobacter albensis</name>
    <dbReference type="NCBI Taxonomy" id="1673609"/>
    <lineage>
        <taxon>Bacteria</taxon>
        <taxon>Pseudomonadati</taxon>
        <taxon>Pseudomonadota</taxon>
        <taxon>Gammaproteobacteria</taxon>
        <taxon>Moraxellales</taxon>
        <taxon>Moraxellaceae</taxon>
        <taxon>Acinetobacter</taxon>
    </lineage>
</organism>
<feature type="chain" id="PRO_5008692676" evidence="1">
    <location>
        <begin position="29"/>
        <end position="328"/>
    </location>
</feature>
<evidence type="ECO:0000256" key="1">
    <source>
        <dbReference type="SAM" id="SignalP"/>
    </source>
</evidence>
<dbReference type="AlphaFoldDB" id="A0A1C4GUF4"/>
<reference evidence="3 4" key="1">
    <citation type="submission" date="2016-08" db="EMBL/GenBank/DDBJ databases">
        <authorList>
            <person name="Seilhamer J.J."/>
        </authorList>
    </citation>
    <scope>NUCLEOTIDE SEQUENCE [LARGE SCALE GENOMIC DNA]</scope>
    <source>
        <strain evidence="3 4">ANC 4874</strain>
    </source>
</reference>
<feature type="domain" description="AB hydrolase-1" evidence="2">
    <location>
        <begin position="48"/>
        <end position="151"/>
    </location>
</feature>
<keyword evidence="1" id="KW-0732">Signal</keyword>
<dbReference type="Proteomes" id="UP000243661">
    <property type="component" value="Unassembled WGS sequence"/>
</dbReference>
<accession>A0A1C4GUF4</accession>